<dbReference type="Pfam" id="PF00582">
    <property type="entry name" value="Usp"/>
    <property type="match status" value="1"/>
</dbReference>
<accession>A0A644TU17</accession>
<gene>
    <name evidence="2" type="ORF">SDC9_16232</name>
</gene>
<comment type="caution">
    <text evidence="2">The sequence shown here is derived from an EMBL/GenBank/DDBJ whole genome shotgun (WGS) entry which is preliminary data.</text>
</comment>
<dbReference type="EMBL" id="VSSQ01000053">
    <property type="protein sequence ID" value="MPL70476.1"/>
    <property type="molecule type" value="Genomic_DNA"/>
</dbReference>
<reference evidence="2" key="1">
    <citation type="submission" date="2019-08" db="EMBL/GenBank/DDBJ databases">
        <authorList>
            <person name="Kucharzyk K."/>
            <person name="Murdoch R.W."/>
            <person name="Higgins S."/>
            <person name="Loffler F."/>
        </authorList>
    </citation>
    <scope>NUCLEOTIDE SEQUENCE</scope>
</reference>
<proteinExistence type="predicted"/>
<evidence type="ECO:0000313" key="2">
    <source>
        <dbReference type="EMBL" id="MPL70476.1"/>
    </source>
</evidence>
<organism evidence="2">
    <name type="scientific">bioreactor metagenome</name>
    <dbReference type="NCBI Taxonomy" id="1076179"/>
    <lineage>
        <taxon>unclassified sequences</taxon>
        <taxon>metagenomes</taxon>
        <taxon>ecological metagenomes</taxon>
    </lineage>
</organism>
<protein>
    <recommendedName>
        <fullName evidence="1">UspA domain-containing protein</fullName>
    </recommendedName>
</protein>
<feature type="domain" description="UspA" evidence="1">
    <location>
        <begin position="6"/>
        <end position="149"/>
    </location>
</feature>
<dbReference type="AlphaFoldDB" id="A0A644TU17"/>
<dbReference type="CDD" id="cd00293">
    <property type="entry name" value="USP-like"/>
    <property type="match status" value="1"/>
</dbReference>
<dbReference type="InterPro" id="IPR014729">
    <property type="entry name" value="Rossmann-like_a/b/a_fold"/>
</dbReference>
<sequence>MTKPVERIMVYLDGSEGSILAMRLAVVLADFMGAELYALSIVNTRALSDLVQSHIFLEAEREEYRKELFDDGARYLNHAVEMGRKKNIFVKGVNVSGSIAMGIKEKVDELGIDLLVMGPPPRIRSRRDALFDELESAMRTVDCSVFIARNEERIEKLYREL</sequence>
<dbReference type="Gene3D" id="3.40.50.620">
    <property type="entry name" value="HUPs"/>
    <property type="match status" value="1"/>
</dbReference>
<evidence type="ECO:0000259" key="1">
    <source>
        <dbReference type="Pfam" id="PF00582"/>
    </source>
</evidence>
<dbReference type="InterPro" id="IPR006016">
    <property type="entry name" value="UspA"/>
</dbReference>
<dbReference type="SUPFAM" id="SSF52402">
    <property type="entry name" value="Adenine nucleotide alpha hydrolases-like"/>
    <property type="match status" value="1"/>
</dbReference>
<name>A0A644TU17_9ZZZZ</name>